<dbReference type="InterPro" id="IPR010732">
    <property type="entry name" value="T6SS_TssG-like"/>
</dbReference>
<accession>A0ABT9A5F7</accession>
<sequence length="346" mass="38145">MAAEDGPTAQHLSFVAAIAPEARRYGLFPAVRGVEARSPSLPRVGRARMPSQSAVDLAQVPALAFPAPTLESAEFKHGRPQFNGYWLGLTGPMGALPIHLTEFAYYERRYAKKRPFGGWLDVLANRMLQFFYRAWADSQPAAQADRPDDDRFARYIGKLSGATEGAGPDALFPARARLHYAALFASKRSAVAIEDALGHLLNQPVRVLEYQPRWRDIEPGDQTRLGRDFATLGGDAMSGKRVLVASDAFRVVIRANSMTEFKALLPSGGRFAIAQEALDAFAPSHLEWDIMIEMAEKHATPVRLDGNGRLGWTGWVGPGKTDRIRADVHLTRRAVRARPAMGEMRL</sequence>
<name>A0ABT9A5F7_9SPHN</name>
<dbReference type="Pfam" id="PF06996">
    <property type="entry name" value="T6SS_TssG"/>
    <property type="match status" value="1"/>
</dbReference>
<evidence type="ECO:0000313" key="1">
    <source>
        <dbReference type="EMBL" id="MDO7844579.1"/>
    </source>
</evidence>
<proteinExistence type="predicted"/>
<dbReference type="NCBIfam" id="TIGR03347">
    <property type="entry name" value="VI_chp_1"/>
    <property type="match status" value="1"/>
</dbReference>
<dbReference type="PANTHER" id="PTHR35564:SF4">
    <property type="entry name" value="CYTOPLASMIC PROTEIN"/>
    <property type="match status" value="1"/>
</dbReference>
<dbReference type="PANTHER" id="PTHR35564">
    <property type="match status" value="1"/>
</dbReference>
<dbReference type="RefSeq" id="WP_304562972.1">
    <property type="nucleotide sequence ID" value="NZ_JAUQSZ010000017.1"/>
</dbReference>
<protein>
    <submittedName>
        <fullName evidence="1">Type VI secretion system baseplate subunit TssG</fullName>
    </submittedName>
</protein>
<comment type="caution">
    <text evidence="1">The sequence shown here is derived from an EMBL/GenBank/DDBJ whole genome shotgun (WGS) entry which is preliminary data.</text>
</comment>
<organism evidence="1 2">
    <name type="scientific">Sphingomonas immobilis</name>
    <dbReference type="NCBI Taxonomy" id="3063997"/>
    <lineage>
        <taxon>Bacteria</taxon>
        <taxon>Pseudomonadati</taxon>
        <taxon>Pseudomonadota</taxon>
        <taxon>Alphaproteobacteria</taxon>
        <taxon>Sphingomonadales</taxon>
        <taxon>Sphingomonadaceae</taxon>
        <taxon>Sphingomonas</taxon>
    </lineage>
</organism>
<dbReference type="EMBL" id="JAUQSZ010000017">
    <property type="protein sequence ID" value="MDO7844579.1"/>
    <property type="molecule type" value="Genomic_DNA"/>
</dbReference>
<reference evidence="1" key="1">
    <citation type="submission" date="2023-07" db="EMBL/GenBank/DDBJ databases">
        <authorList>
            <person name="Kim M.K."/>
        </authorList>
    </citation>
    <scope>NUCLEOTIDE SEQUENCE</scope>
    <source>
        <strain evidence="1">CA1-15</strain>
    </source>
</reference>
<evidence type="ECO:0000313" key="2">
    <source>
        <dbReference type="Proteomes" id="UP001176468"/>
    </source>
</evidence>
<keyword evidence="2" id="KW-1185">Reference proteome</keyword>
<gene>
    <name evidence="1" type="primary">tssG</name>
    <name evidence="1" type="ORF">Q5H94_19770</name>
</gene>
<dbReference type="Proteomes" id="UP001176468">
    <property type="component" value="Unassembled WGS sequence"/>
</dbReference>